<keyword evidence="1" id="KW-0489">Methyltransferase</keyword>
<evidence type="ECO:0000313" key="4">
    <source>
        <dbReference type="EMBL" id="GAF91391.1"/>
    </source>
</evidence>
<dbReference type="AlphaFoldDB" id="X0TW30"/>
<dbReference type="InterPro" id="IPR004033">
    <property type="entry name" value="UbiE/COQ5_MeTrFase"/>
</dbReference>
<dbReference type="SUPFAM" id="SSF53335">
    <property type="entry name" value="S-adenosyl-L-methionine-dependent methyltransferases"/>
    <property type="match status" value="1"/>
</dbReference>
<keyword evidence="3" id="KW-0949">S-adenosyl-L-methionine</keyword>
<accession>X0TW30</accession>
<dbReference type="CDD" id="cd02440">
    <property type="entry name" value="AdoMet_MTases"/>
    <property type="match status" value="1"/>
</dbReference>
<dbReference type="PROSITE" id="PS51608">
    <property type="entry name" value="SAM_MT_UBIE"/>
    <property type="match status" value="1"/>
</dbReference>
<dbReference type="PANTHER" id="PTHR43591:SF24">
    <property type="entry name" value="2-METHOXY-6-POLYPRENYL-1,4-BENZOQUINOL METHYLASE, MITOCHONDRIAL"/>
    <property type="match status" value="1"/>
</dbReference>
<evidence type="ECO:0000256" key="3">
    <source>
        <dbReference type="ARBA" id="ARBA00022691"/>
    </source>
</evidence>
<organism evidence="4">
    <name type="scientific">marine sediment metagenome</name>
    <dbReference type="NCBI Taxonomy" id="412755"/>
    <lineage>
        <taxon>unclassified sequences</taxon>
        <taxon>metagenomes</taxon>
        <taxon>ecological metagenomes</taxon>
    </lineage>
</organism>
<protein>
    <recommendedName>
        <fullName evidence="5">Methyltransferase domain-containing protein</fullName>
    </recommendedName>
</protein>
<dbReference type="PANTHER" id="PTHR43591">
    <property type="entry name" value="METHYLTRANSFERASE"/>
    <property type="match status" value="1"/>
</dbReference>
<evidence type="ECO:0000256" key="2">
    <source>
        <dbReference type="ARBA" id="ARBA00022679"/>
    </source>
</evidence>
<name>X0TW30_9ZZZZ</name>
<dbReference type="InterPro" id="IPR029063">
    <property type="entry name" value="SAM-dependent_MTases_sf"/>
</dbReference>
<dbReference type="Pfam" id="PF01209">
    <property type="entry name" value="Ubie_methyltran"/>
    <property type="match status" value="1"/>
</dbReference>
<reference evidence="4" key="1">
    <citation type="journal article" date="2014" name="Front. Microbiol.">
        <title>High frequency of phylogenetically diverse reductive dehalogenase-homologous genes in deep subseafloor sedimentary metagenomes.</title>
        <authorList>
            <person name="Kawai M."/>
            <person name="Futagami T."/>
            <person name="Toyoda A."/>
            <person name="Takaki Y."/>
            <person name="Nishi S."/>
            <person name="Hori S."/>
            <person name="Arai W."/>
            <person name="Tsubouchi T."/>
            <person name="Morono Y."/>
            <person name="Uchiyama I."/>
            <person name="Ito T."/>
            <person name="Fujiyama A."/>
            <person name="Inagaki F."/>
            <person name="Takami H."/>
        </authorList>
    </citation>
    <scope>NUCLEOTIDE SEQUENCE</scope>
    <source>
        <strain evidence="4">Expedition CK06-06</strain>
    </source>
</reference>
<gene>
    <name evidence="4" type="ORF">S01H1_19044</name>
</gene>
<keyword evidence="2" id="KW-0808">Transferase</keyword>
<comment type="caution">
    <text evidence="4">The sequence shown here is derived from an EMBL/GenBank/DDBJ whole genome shotgun (WGS) entry which is preliminary data.</text>
</comment>
<dbReference type="EMBL" id="BARS01010244">
    <property type="protein sequence ID" value="GAF91391.1"/>
    <property type="molecule type" value="Genomic_DNA"/>
</dbReference>
<dbReference type="Gene3D" id="3.40.50.150">
    <property type="entry name" value="Vaccinia Virus protein VP39"/>
    <property type="match status" value="1"/>
</dbReference>
<dbReference type="GO" id="GO:0008168">
    <property type="term" value="F:methyltransferase activity"/>
    <property type="evidence" value="ECO:0007669"/>
    <property type="project" value="UniProtKB-KW"/>
</dbReference>
<dbReference type="GO" id="GO:0032259">
    <property type="term" value="P:methylation"/>
    <property type="evidence" value="ECO:0007669"/>
    <property type="project" value="UniProtKB-KW"/>
</dbReference>
<sequence length="190" mass="21001">MLLDMCCGTGDLGFCFAKHSEIAKVVGCDFSGEMVRLARLKEDKLTKKGGFGDTEFEWATGDCTVTAYESESYDIISCGFGIRNMADLGSGIKEIHRLLKVGGKVCILEFSLPKCVVCRTGYLLYLRYILPIFGGIITGKHSAYRYFADSIVKWDKEVDMEKSLEAVGLEKVTVKPLSKGIATIYVFEKA</sequence>
<evidence type="ECO:0000256" key="1">
    <source>
        <dbReference type="ARBA" id="ARBA00022603"/>
    </source>
</evidence>
<evidence type="ECO:0008006" key="5">
    <source>
        <dbReference type="Google" id="ProtNLM"/>
    </source>
</evidence>
<proteinExistence type="predicted"/>